<sequence length="106" mass="12632">MKPNKLRRHLETSHPGHVKKPLDFFKRKFDEYRNQENRMAHDKIHIPNPRPTTRSIFQTPGPREDPYSKPQAHEKIHIPNPRPTTRSIFQTPGPRQDPYWDVGVHQ</sequence>
<dbReference type="OrthoDB" id="6144063at2759"/>
<evidence type="ECO:0000313" key="2">
    <source>
        <dbReference type="EMBL" id="KAJ3586756.1"/>
    </source>
</evidence>
<dbReference type="Proteomes" id="UP001148018">
    <property type="component" value="Unassembled WGS sequence"/>
</dbReference>
<feature type="compositionally biased region" description="Basic and acidic residues" evidence="1">
    <location>
        <begin position="35"/>
        <end position="45"/>
    </location>
</feature>
<evidence type="ECO:0000313" key="3">
    <source>
        <dbReference type="Proteomes" id="UP001148018"/>
    </source>
</evidence>
<organism evidence="2 3">
    <name type="scientific">Muraenolepis orangiensis</name>
    <name type="common">Patagonian moray cod</name>
    <dbReference type="NCBI Taxonomy" id="630683"/>
    <lineage>
        <taxon>Eukaryota</taxon>
        <taxon>Metazoa</taxon>
        <taxon>Chordata</taxon>
        <taxon>Craniata</taxon>
        <taxon>Vertebrata</taxon>
        <taxon>Euteleostomi</taxon>
        <taxon>Actinopterygii</taxon>
        <taxon>Neopterygii</taxon>
        <taxon>Teleostei</taxon>
        <taxon>Neoteleostei</taxon>
        <taxon>Acanthomorphata</taxon>
        <taxon>Zeiogadaria</taxon>
        <taxon>Gadariae</taxon>
        <taxon>Gadiformes</taxon>
        <taxon>Muraenolepidoidei</taxon>
        <taxon>Muraenolepididae</taxon>
        <taxon>Muraenolepis</taxon>
    </lineage>
</organism>
<comment type="caution">
    <text evidence="2">The sequence shown here is derived from an EMBL/GenBank/DDBJ whole genome shotgun (WGS) entry which is preliminary data.</text>
</comment>
<proteinExistence type="predicted"/>
<reference evidence="2" key="1">
    <citation type="submission" date="2022-07" db="EMBL/GenBank/DDBJ databases">
        <title>Chromosome-level genome of Muraenolepis orangiensis.</title>
        <authorList>
            <person name="Kim J."/>
        </authorList>
    </citation>
    <scope>NUCLEOTIDE SEQUENCE</scope>
    <source>
        <strain evidence="2">KU_S4_2022</strain>
        <tissue evidence="2">Muscle</tissue>
    </source>
</reference>
<keyword evidence="3" id="KW-1185">Reference proteome</keyword>
<gene>
    <name evidence="2" type="ORF">NHX12_013149</name>
</gene>
<dbReference type="EMBL" id="JANIIK010000117">
    <property type="protein sequence ID" value="KAJ3586756.1"/>
    <property type="molecule type" value="Genomic_DNA"/>
</dbReference>
<evidence type="ECO:0000256" key="1">
    <source>
        <dbReference type="SAM" id="MobiDB-lite"/>
    </source>
</evidence>
<name>A0A9Q0DFM5_9TELE</name>
<accession>A0A9Q0DFM5</accession>
<protein>
    <submittedName>
        <fullName evidence="2">Uncharacterized protein</fullName>
    </submittedName>
</protein>
<dbReference type="AlphaFoldDB" id="A0A9Q0DFM5"/>
<feature type="compositionally biased region" description="Basic and acidic residues" evidence="1">
    <location>
        <begin position="62"/>
        <end position="77"/>
    </location>
</feature>
<feature type="region of interest" description="Disordered" evidence="1">
    <location>
        <begin position="35"/>
        <end position="106"/>
    </location>
</feature>